<dbReference type="Proteomes" id="UP000735302">
    <property type="component" value="Unassembled WGS sequence"/>
</dbReference>
<dbReference type="Pfam" id="PF00001">
    <property type="entry name" value="7tm_1"/>
    <property type="match status" value="1"/>
</dbReference>
<evidence type="ECO:0000256" key="2">
    <source>
        <dbReference type="ARBA" id="ARBA00022692"/>
    </source>
</evidence>
<dbReference type="PROSITE" id="PS00237">
    <property type="entry name" value="G_PROTEIN_RECEP_F1_1"/>
    <property type="match status" value="1"/>
</dbReference>
<reference evidence="12 13" key="1">
    <citation type="journal article" date="2021" name="Elife">
        <title>Chloroplast acquisition without the gene transfer in kleptoplastic sea slugs, Plakobranchus ocellatus.</title>
        <authorList>
            <person name="Maeda T."/>
            <person name="Takahashi S."/>
            <person name="Yoshida T."/>
            <person name="Shimamura S."/>
            <person name="Takaki Y."/>
            <person name="Nagai Y."/>
            <person name="Toyoda A."/>
            <person name="Suzuki Y."/>
            <person name="Arimoto A."/>
            <person name="Ishii H."/>
            <person name="Satoh N."/>
            <person name="Nishiyama T."/>
            <person name="Hasebe M."/>
            <person name="Maruyama T."/>
            <person name="Minagawa J."/>
            <person name="Obokata J."/>
            <person name="Shigenobu S."/>
        </authorList>
    </citation>
    <scope>NUCLEOTIDE SEQUENCE [LARGE SCALE GENOMIC DNA]</scope>
</reference>
<feature type="transmembrane region" description="Helical" evidence="10">
    <location>
        <begin position="63"/>
        <end position="82"/>
    </location>
</feature>
<dbReference type="SMART" id="SM01381">
    <property type="entry name" value="7TM_GPCR_Srsx"/>
    <property type="match status" value="1"/>
</dbReference>
<evidence type="ECO:0000256" key="1">
    <source>
        <dbReference type="ARBA" id="ARBA00004141"/>
    </source>
</evidence>
<evidence type="ECO:0000256" key="8">
    <source>
        <dbReference type="RuleBase" id="RU000688"/>
    </source>
</evidence>
<comment type="similarity">
    <text evidence="8">Belongs to the G-protein coupled receptor 1 family.</text>
</comment>
<evidence type="ECO:0000256" key="5">
    <source>
        <dbReference type="ARBA" id="ARBA00023136"/>
    </source>
</evidence>
<feature type="transmembrane region" description="Helical" evidence="10">
    <location>
        <begin position="194"/>
        <end position="216"/>
    </location>
</feature>
<evidence type="ECO:0000256" key="9">
    <source>
        <dbReference type="SAM" id="MobiDB-lite"/>
    </source>
</evidence>
<keyword evidence="2 8" id="KW-0812">Transmembrane</keyword>
<name>A0AAV4DDL2_9GAST</name>
<feature type="compositionally biased region" description="Acidic residues" evidence="9">
    <location>
        <begin position="354"/>
        <end position="406"/>
    </location>
</feature>
<gene>
    <name evidence="12" type="ORF">PoB_006846100</name>
</gene>
<evidence type="ECO:0000313" key="12">
    <source>
        <dbReference type="EMBL" id="GFO41956.1"/>
    </source>
</evidence>
<dbReference type="PROSITE" id="PS50262">
    <property type="entry name" value="G_PROTEIN_RECEP_F1_2"/>
    <property type="match status" value="1"/>
</dbReference>
<dbReference type="InterPro" id="IPR000276">
    <property type="entry name" value="GPCR_Rhodpsn"/>
</dbReference>
<feature type="transmembrane region" description="Helical" evidence="10">
    <location>
        <begin position="102"/>
        <end position="123"/>
    </location>
</feature>
<comment type="subcellular location">
    <subcellularLocation>
        <location evidence="1">Membrane</location>
        <topology evidence="1">Multi-pass membrane protein</topology>
    </subcellularLocation>
</comment>
<comment type="caution">
    <text evidence="12">The sequence shown here is derived from an EMBL/GenBank/DDBJ whole genome shotgun (WGS) entry which is preliminary data.</text>
</comment>
<keyword evidence="3 10" id="KW-1133">Transmembrane helix</keyword>
<dbReference type="PANTHER" id="PTHR45695">
    <property type="entry name" value="LEUCOKININ RECEPTOR-RELATED"/>
    <property type="match status" value="1"/>
</dbReference>
<proteinExistence type="inferred from homology"/>
<evidence type="ECO:0000313" key="13">
    <source>
        <dbReference type="Proteomes" id="UP000735302"/>
    </source>
</evidence>
<evidence type="ECO:0000259" key="11">
    <source>
        <dbReference type="PROSITE" id="PS50262"/>
    </source>
</evidence>
<dbReference type="PANTHER" id="PTHR45695:SF9">
    <property type="entry name" value="LEUCOKININ RECEPTOR"/>
    <property type="match status" value="1"/>
</dbReference>
<keyword evidence="4 8" id="KW-0297">G-protein coupled receptor</keyword>
<dbReference type="InterPro" id="IPR017452">
    <property type="entry name" value="GPCR_Rhodpsn_7TM"/>
</dbReference>
<feature type="domain" description="G-protein coupled receptors family 1 profile" evidence="11">
    <location>
        <begin position="45"/>
        <end position="320"/>
    </location>
</feature>
<feature type="transmembrane region" description="Helical" evidence="10">
    <location>
        <begin position="29"/>
        <end position="51"/>
    </location>
</feature>
<dbReference type="AlphaFoldDB" id="A0AAV4DDL2"/>
<dbReference type="GO" id="GO:0005886">
    <property type="term" value="C:plasma membrane"/>
    <property type="evidence" value="ECO:0007669"/>
    <property type="project" value="TreeGrafter"/>
</dbReference>
<evidence type="ECO:0000256" key="3">
    <source>
        <dbReference type="ARBA" id="ARBA00022989"/>
    </source>
</evidence>
<keyword evidence="6 8" id="KW-0675">Receptor</keyword>
<feature type="region of interest" description="Disordered" evidence="9">
    <location>
        <begin position="350"/>
        <end position="424"/>
    </location>
</feature>
<dbReference type="GO" id="GO:0004930">
    <property type="term" value="F:G protein-coupled receptor activity"/>
    <property type="evidence" value="ECO:0007669"/>
    <property type="project" value="UniProtKB-KW"/>
</dbReference>
<keyword evidence="13" id="KW-1185">Reference proteome</keyword>
<dbReference type="EMBL" id="BLXT01007741">
    <property type="protein sequence ID" value="GFO41956.1"/>
    <property type="molecule type" value="Genomic_DNA"/>
</dbReference>
<sequence>MPLLVDFSTNKTYFICFSELGARSEGQTALELLCLAMILVFGSTGNILVIISTAVFKHMRNTANLLLCYQAAADIWLALHALPIMVTRVTVHWQFGDVLCRMFMYTFFISGCLTVVCMSALAVDRYLSICRPQNYNFLKSHPYISAVLLFVISILFNYNNLYAWSEITARSHGRNFTFCGREWLRGNSNSLSDMIRLISFYVAPLCIIFLVHAVVWNHVRQSARRIAHARMSIETAECTSPSSRDMPCRASAQLTSTTTRIAQAKLLQMLFLSVIFFVLMFTPFVIVVLISISNHTLTHRTWLYSSFLALSNCVVNPALIYIFNVKYRACFKALIHFRTTARTRTRIGTKPYDEVDDDDDDDYGVDDYGDDDNDYDDDEEDGEAEEEKDEEKEEDAEAAEKEEDAEAEKTKEKEEEEEEEEEEK</sequence>
<evidence type="ECO:0000256" key="7">
    <source>
        <dbReference type="ARBA" id="ARBA00023224"/>
    </source>
</evidence>
<feature type="compositionally biased region" description="Acidic residues" evidence="9">
    <location>
        <begin position="414"/>
        <end position="424"/>
    </location>
</feature>
<organism evidence="12 13">
    <name type="scientific">Plakobranchus ocellatus</name>
    <dbReference type="NCBI Taxonomy" id="259542"/>
    <lineage>
        <taxon>Eukaryota</taxon>
        <taxon>Metazoa</taxon>
        <taxon>Spiralia</taxon>
        <taxon>Lophotrochozoa</taxon>
        <taxon>Mollusca</taxon>
        <taxon>Gastropoda</taxon>
        <taxon>Heterobranchia</taxon>
        <taxon>Euthyneura</taxon>
        <taxon>Panpulmonata</taxon>
        <taxon>Sacoglossa</taxon>
        <taxon>Placobranchoidea</taxon>
        <taxon>Plakobranchidae</taxon>
        <taxon>Plakobranchus</taxon>
    </lineage>
</organism>
<evidence type="ECO:0000256" key="6">
    <source>
        <dbReference type="ARBA" id="ARBA00023170"/>
    </source>
</evidence>
<dbReference type="Gene3D" id="1.20.1070.10">
    <property type="entry name" value="Rhodopsin 7-helix transmembrane proteins"/>
    <property type="match status" value="1"/>
</dbReference>
<dbReference type="CDD" id="cd00637">
    <property type="entry name" value="7tm_classA_rhodopsin-like"/>
    <property type="match status" value="1"/>
</dbReference>
<feature type="transmembrane region" description="Helical" evidence="10">
    <location>
        <begin position="269"/>
        <end position="290"/>
    </location>
</feature>
<evidence type="ECO:0000256" key="4">
    <source>
        <dbReference type="ARBA" id="ARBA00023040"/>
    </source>
</evidence>
<feature type="transmembrane region" description="Helical" evidence="10">
    <location>
        <begin position="143"/>
        <end position="164"/>
    </location>
</feature>
<keyword evidence="5 10" id="KW-0472">Membrane</keyword>
<dbReference type="SUPFAM" id="SSF81321">
    <property type="entry name" value="Family A G protein-coupled receptor-like"/>
    <property type="match status" value="1"/>
</dbReference>
<accession>A0AAV4DDL2</accession>
<keyword evidence="7 8" id="KW-0807">Transducer</keyword>
<evidence type="ECO:0000256" key="10">
    <source>
        <dbReference type="SAM" id="Phobius"/>
    </source>
</evidence>
<feature type="transmembrane region" description="Helical" evidence="10">
    <location>
        <begin position="302"/>
        <end position="323"/>
    </location>
</feature>
<dbReference type="PRINTS" id="PR00237">
    <property type="entry name" value="GPCRRHODOPSN"/>
</dbReference>
<protein>
    <submittedName>
        <fullName evidence="12">Orexin receptor type 2</fullName>
    </submittedName>
</protein>